<evidence type="ECO:0000313" key="2">
    <source>
        <dbReference type="EMBL" id="KAJ1081540.1"/>
    </source>
</evidence>
<dbReference type="EMBL" id="JANPWB010000016">
    <property type="protein sequence ID" value="KAJ1081540.1"/>
    <property type="molecule type" value="Genomic_DNA"/>
</dbReference>
<protein>
    <submittedName>
        <fullName evidence="2">Uncharacterized protein</fullName>
    </submittedName>
</protein>
<feature type="compositionally biased region" description="Low complexity" evidence="1">
    <location>
        <begin position="94"/>
        <end position="103"/>
    </location>
</feature>
<name>A0AAV7KR08_PLEWA</name>
<evidence type="ECO:0000256" key="1">
    <source>
        <dbReference type="SAM" id="MobiDB-lite"/>
    </source>
</evidence>
<sequence length="118" mass="12657">MTPLDPVASLRRCRRSPCRVGGLFSPKFASRRTEAGWAPKWQRTAEAAFLGLRERRATVTARRRSAAELGAGAGGPRGRRRPPRLGGDGPFLPPSSSRRPPGLLGSGRAWGCGRPARG</sequence>
<accession>A0AAV7KR08</accession>
<gene>
    <name evidence="2" type="ORF">NDU88_001720</name>
</gene>
<dbReference type="Proteomes" id="UP001066276">
    <property type="component" value="Chromosome 12"/>
</dbReference>
<feature type="region of interest" description="Disordered" evidence="1">
    <location>
        <begin position="61"/>
        <end position="118"/>
    </location>
</feature>
<keyword evidence="3" id="KW-1185">Reference proteome</keyword>
<dbReference type="AlphaFoldDB" id="A0AAV7KR08"/>
<evidence type="ECO:0000313" key="3">
    <source>
        <dbReference type="Proteomes" id="UP001066276"/>
    </source>
</evidence>
<proteinExistence type="predicted"/>
<reference evidence="2" key="1">
    <citation type="journal article" date="2022" name="bioRxiv">
        <title>Sequencing and chromosome-scale assembly of the giantPleurodeles waltlgenome.</title>
        <authorList>
            <person name="Brown T."/>
            <person name="Elewa A."/>
            <person name="Iarovenko S."/>
            <person name="Subramanian E."/>
            <person name="Araus A.J."/>
            <person name="Petzold A."/>
            <person name="Susuki M."/>
            <person name="Suzuki K.-i.T."/>
            <person name="Hayashi T."/>
            <person name="Toyoda A."/>
            <person name="Oliveira C."/>
            <person name="Osipova E."/>
            <person name="Leigh N.D."/>
            <person name="Simon A."/>
            <person name="Yun M.H."/>
        </authorList>
    </citation>
    <scope>NUCLEOTIDE SEQUENCE</scope>
    <source>
        <strain evidence="2">20211129_DDA</strain>
        <tissue evidence="2">Liver</tissue>
    </source>
</reference>
<organism evidence="2 3">
    <name type="scientific">Pleurodeles waltl</name>
    <name type="common">Iberian ribbed newt</name>
    <dbReference type="NCBI Taxonomy" id="8319"/>
    <lineage>
        <taxon>Eukaryota</taxon>
        <taxon>Metazoa</taxon>
        <taxon>Chordata</taxon>
        <taxon>Craniata</taxon>
        <taxon>Vertebrata</taxon>
        <taxon>Euteleostomi</taxon>
        <taxon>Amphibia</taxon>
        <taxon>Batrachia</taxon>
        <taxon>Caudata</taxon>
        <taxon>Salamandroidea</taxon>
        <taxon>Salamandridae</taxon>
        <taxon>Pleurodelinae</taxon>
        <taxon>Pleurodeles</taxon>
    </lineage>
</organism>
<comment type="caution">
    <text evidence="2">The sequence shown here is derived from an EMBL/GenBank/DDBJ whole genome shotgun (WGS) entry which is preliminary data.</text>
</comment>